<dbReference type="EMBL" id="MU167553">
    <property type="protein sequence ID" value="KAG0139613.1"/>
    <property type="molecule type" value="Genomic_DNA"/>
</dbReference>
<sequence>MCSTDPDLQHLKFTLQEWEGLSQFHNFLKPFSVFTSKLYGSDNTFHNATPAYEMMIAGLTKAYDQLDTHPAIKIAIQPMMDKLLLYRDATLRKPVYLECAFSAGGWICDNLQGSLKAGTIAAQVCLKSWLNCFDSSGI</sequence>
<reference evidence="1" key="1">
    <citation type="submission" date="2013-11" db="EMBL/GenBank/DDBJ databases">
        <title>Genome sequence of the fusiform rust pathogen reveals effectors for host alternation and coevolution with pine.</title>
        <authorList>
            <consortium name="DOE Joint Genome Institute"/>
            <person name="Smith K."/>
            <person name="Pendleton A."/>
            <person name="Kubisiak T."/>
            <person name="Anderson C."/>
            <person name="Salamov A."/>
            <person name="Aerts A."/>
            <person name="Riley R."/>
            <person name="Clum A."/>
            <person name="Lindquist E."/>
            <person name="Ence D."/>
            <person name="Campbell M."/>
            <person name="Kronenberg Z."/>
            <person name="Feau N."/>
            <person name="Dhillon B."/>
            <person name="Hamelin R."/>
            <person name="Burleigh J."/>
            <person name="Smith J."/>
            <person name="Yandell M."/>
            <person name="Nelson C."/>
            <person name="Grigoriev I."/>
            <person name="Davis J."/>
        </authorList>
    </citation>
    <scope>NUCLEOTIDE SEQUENCE</scope>
    <source>
        <strain evidence="1">G11</strain>
    </source>
</reference>
<keyword evidence="2" id="KW-1185">Reference proteome</keyword>
<dbReference type="AlphaFoldDB" id="A0A9P6T6N7"/>
<protein>
    <submittedName>
        <fullName evidence="1">Uncharacterized protein</fullName>
    </submittedName>
</protein>
<comment type="caution">
    <text evidence="1">The sequence shown here is derived from an EMBL/GenBank/DDBJ whole genome shotgun (WGS) entry which is preliminary data.</text>
</comment>
<accession>A0A9P6T6N7</accession>
<evidence type="ECO:0000313" key="2">
    <source>
        <dbReference type="Proteomes" id="UP000886653"/>
    </source>
</evidence>
<evidence type="ECO:0000313" key="1">
    <source>
        <dbReference type="EMBL" id="KAG0139613.1"/>
    </source>
</evidence>
<dbReference type="OrthoDB" id="10050977at2759"/>
<dbReference type="Proteomes" id="UP000886653">
    <property type="component" value="Unassembled WGS sequence"/>
</dbReference>
<proteinExistence type="predicted"/>
<organism evidence="1 2">
    <name type="scientific">Cronartium quercuum f. sp. fusiforme G11</name>
    <dbReference type="NCBI Taxonomy" id="708437"/>
    <lineage>
        <taxon>Eukaryota</taxon>
        <taxon>Fungi</taxon>
        <taxon>Dikarya</taxon>
        <taxon>Basidiomycota</taxon>
        <taxon>Pucciniomycotina</taxon>
        <taxon>Pucciniomycetes</taxon>
        <taxon>Pucciniales</taxon>
        <taxon>Coleosporiaceae</taxon>
        <taxon>Cronartium</taxon>
    </lineage>
</organism>
<gene>
    <name evidence="1" type="ORF">CROQUDRAFT_666253</name>
</gene>
<name>A0A9P6T6N7_9BASI</name>